<comment type="caution">
    <text evidence="3">The sequence shown here is derived from an EMBL/GenBank/DDBJ whole genome shotgun (WGS) entry which is preliminary data.</text>
</comment>
<evidence type="ECO:0000256" key="2">
    <source>
        <dbReference type="SAM" id="Phobius"/>
    </source>
</evidence>
<evidence type="ECO:0000256" key="1">
    <source>
        <dbReference type="SAM" id="MobiDB-lite"/>
    </source>
</evidence>
<keyword evidence="2" id="KW-0812">Transmembrane</keyword>
<dbReference type="Proteomes" id="UP000006757">
    <property type="component" value="Unassembled WGS sequence"/>
</dbReference>
<keyword evidence="4" id="KW-1185">Reference proteome</keyword>
<feature type="region of interest" description="Disordered" evidence="1">
    <location>
        <begin position="124"/>
        <end position="143"/>
    </location>
</feature>
<feature type="region of interest" description="Disordered" evidence="1">
    <location>
        <begin position="166"/>
        <end position="239"/>
    </location>
</feature>
<dbReference type="AlphaFoldDB" id="K1VK76"/>
<proteinExistence type="predicted"/>
<keyword evidence="2" id="KW-0472">Membrane</keyword>
<dbReference type="HOGENOM" id="CLU_1278430_0_0_1"/>
<sequence>MAHFCEIEYSVDLQNFLFIGVPILASFITFFFGVYIGRLNWRREHNLEIGSLPDQYIARPRTTPEQNSGLDIVTPFPLRTSYETETETEPIMVERPLPELPSRLRDAVGNDVVKPRPAFFVDEGSSSMLTSEERRTSTPALRPEDVSHAISVLTAALRLNLDQTGSGRATPVVEAGASPSVTQGHGHGAREADSGRLPLPPQYQSEWRSAASSSSRESQVSSSVEGEAGPARPPRRKRG</sequence>
<organism evidence="3 4">
    <name type="scientific">Trichosporon asahii var. asahii (strain CBS 8904)</name>
    <name type="common">Yeast</name>
    <dbReference type="NCBI Taxonomy" id="1220162"/>
    <lineage>
        <taxon>Eukaryota</taxon>
        <taxon>Fungi</taxon>
        <taxon>Dikarya</taxon>
        <taxon>Basidiomycota</taxon>
        <taxon>Agaricomycotina</taxon>
        <taxon>Tremellomycetes</taxon>
        <taxon>Trichosporonales</taxon>
        <taxon>Trichosporonaceae</taxon>
        <taxon>Trichosporon</taxon>
    </lineage>
</organism>
<gene>
    <name evidence="3" type="ORF">A1Q2_04639</name>
</gene>
<dbReference type="InParanoid" id="K1VK76"/>
<dbReference type="EMBL" id="AMBO01000325">
    <property type="protein sequence ID" value="EKD01141.1"/>
    <property type="molecule type" value="Genomic_DNA"/>
</dbReference>
<feature type="transmembrane region" description="Helical" evidence="2">
    <location>
        <begin position="16"/>
        <end position="36"/>
    </location>
</feature>
<name>K1VK76_TRIAC</name>
<protein>
    <submittedName>
        <fullName evidence="3">Uncharacterized protein</fullName>
    </submittedName>
</protein>
<evidence type="ECO:0000313" key="4">
    <source>
        <dbReference type="Proteomes" id="UP000006757"/>
    </source>
</evidence>
<feature type="compositionally biased region" description="Basic and acidic residues" evidence="1">
    <location>
        <begin position="131"/>
        <end position="143"/>
    </location>
</feature>
<evidence type="ECO:0000313" key="3">
    <source>
        <dbReference type="EMBL" id="EKD01141.1"/>
    </source>
</evidence>
<keyword evidence="2" id="KW-1133">Transmembrane helix</keyword>
<accession>K1VK76</accession>
<feature type="compositionally biased region" description="Low complexity" evidence="1">
    <location>
        <begin position="204"/>
        <end position="230"/>
    </location>
</feature>
<reference evidence="3 4" key="1">
    <citation type="journal article" date="2012" name="Eukaryot. Cell">
        <title>Genome sequence of the Trichosporon asahii environmental strain CBS 8904.</title>
        <authorList>
            <person name="Yang R.Y."/>
            <person name="Li H.T."/>
            <person name="Zhu H."/>
            <person name="Zhou G.P."/>
            <person name="Wang M."/>
            <person name="Wang L."/>
        </authorList>
    </citation>
    <scope>NUCLEOTIDE SEQUENCE [LARGE SCALE GENOMIC DNA]</scope>
    <source>
        <strain evidence="3 4">CBS 8904</strain>
    </source>
</reference>